<keyword evidence="3" id="KW-1185">Reference proteome</keyword>
<dbReference type="InterPro" id="IPR001466">
    <property type="entry name" value="Beta-lactam-related"/>
</dbReference>
<gene>
    <name evidence="2" type="ordered locus">MLP_28970</name>
</gene>
<dbReference type="PANTHER" id="PTHR43283">
    <property type="entry name" value="BETA-LACTAMASE-RELATED"/>
    <property type="match status" value="1"/>
</dbReference>
<dbReference type="InterPro" id="IPR050789">
    <property type="entry name" value="Diverse_Enzym_Activities"/>
</dbReference>
<dbReference type="InterPro" id="IPR012338">
    <property type="entry name" value="Beta-lactam/transpept-like"/>
</dbReference>
<dbReference type="EMBL" id="AP012204">
    <property type="protein sequence ID" value="BAK35911.1"/>
    <property type="molecule type" value="Genomic_DNA"/>
</dbReference>
<dbReference type="Proteomes" id="UP000007947">
    <property type="component" value="Chromosome"/>
</dbReference>
<dbReference type="SUPFAM" id="SSF56601">
    <property type="entry name" value="beta-lactamase/transpeptidase-like"/>
    <property type="match status" value="1"/>
</dbReference>
<organism evidence="2 3">
    <name type="scientific">Microlunatus phosphovorus (strain ATCC 700054 / DSM 10555 / JCM 9379 / NBRC 101784 / NCIMB 13414 / VKM Ac-1990 / NM-1)</name>
    <dbReference type="NCBI Taxonomy" id="1032480"/>
    <lineage>
        <taxon>Bacteria</taxon>
        <taxon>Bacillati</taxon>
        <taxon>Actinomycetota</taxon>
        <taxon>Actinomycetes</taxon>
        <taxon>Propionibacteriales</taxon>
        <taxon>Propionibacteriaceae</taxon>
        <taxon>Microlunatus</taxon>
    </lineage>
</organism>
<accession>F5XJL1</accession>
<dbReference type="Gene3D" id="3.40.710.10">
    <property type="entry name" value="DD-peptidase/beta-lactamase superfamily"/>
    <property type="match status" value="1"/>
</dbReference>
<dbReference type="KEGG" id="mph:MLP_28970"/>
<sequence length="117" mass="12841">MSTVGDYYRFLRLLVDGGVVDGRRLLSVEHVRAMTTDQVPASVKTPDSFLPGFWDGMGWGFGVCVQLAGPHAGRYGWSGGQGTDFLVDPDGRISILLTQVELCDPIWGLFMEFQEIG</sequence>
<name>F5XJL1_MICPN</name>
<protein>
    <submittedName>
        <fullName evidence="2">Putative esterase</fullName>
    </submittedName>
</protein>
<dbReference type="PANTHER" id="PTHR43283:SF3">
    <property type="entry name" value="BETA-LACTAMASE FAMILY PROTEIN (AFU_ORTHOLOGUE AFUA_5G07500)"/>
    <property type="match status" value="1"/>
</dbReference>
<evidence type="ECO:0000313" key="3">
    <source>
        <dbReference type="Proteomes" id="UP000007947"/>
    </source>
</evidence>
<proteinExistence type="predicted"/>
<dbReference type="Pfam" id="PF00144">
    <property type="entry name" value="Beta-lactamase"/>
    <property type="match status" value="1"/>
</dbReference>
<evidence type="ECO:0000259" key="1">
    <source>
        <dbReference type="Pfam" id="PF00144"/>
    </source>
</evidence>
<dbReference type="AlphaFoldDB" id="F5XJL1"/>
<evidence type="ECO:0000313" key="2">
    <source>
        <dbReference type="EMBL" id="BAK35911.1"/>
    </source>
</evidence>
<dbReference type="STRING" id="1032480.MLP_28970"/>
<dbReference type="HOGENOM" id="CLU_2082096_0_0_11"/>
<reference evidence="2 3" key="1">
    <citation type="submission" date="2011-05" db="EMBL/GenBank/DDBJ databases">
        <title>Whole genome sequence of Microlunatus phosphovorus NM-1.</title>
        <authorList>
            <person name="Hosoyama A."/>
            <person name="Sasaki K."/>
            <person name="Harada T."/>
            <person name="Igarashi R."/>
            <person name="Kawakoshi A."/>
            <person name="Sasagawa M."/>
            <person name="Fukada J."/>
            <person name="Nakamura S."/>
            <person name="Katano Y."/>
            <person name="Hanada S."/>
            <person name="Kamagata Y."/>
            <person name="Nakamura N."/>
            <person name="Yamazaki S."/>
            <person name="Fujita N."/>
        </authorList>
    </citation>
    <scope>NUCLEOTIDE SEQUENCE [LARGE SCALE GENOMIC DNA]</scope>
    <source>
        <strain evidence="3">ATCC 700054 / DSM 10555 / JCM 9379 / NBRC 101784 / NCIMB 13414 / VKM Ac-1990 / NM-1</strain>
    </source>
</reference>
<feature type="domain" description="Beta-lactamase-related" evidence="1">
    <location>
        <begin position="1"/>
        <end position="96"/>
    </location>
</feature>
<dbReference type="eggNOG" id="COG1680">
    <property type="taxonomic scope" value="Bacteria"/>
</dbReference>